<protein>
    <submittedName>
        <fullName evidence="1">Uncharacterized protein</fullName>
    </submittedName>
</protein>
<dbReference type="Proteomes" id="UP000266861">
    <property type="component" value="Unassembled WGS sequence"/>
</dbReference>
<keyword evidence="2" id="KW-1185">Reference proteome</keyword>
<evidence type="ECO:0000313" key="2">
    <source>
        <dbReference type="Proteomes" id="UP000266861"/>
    </source>
</evidence>
<reference evidence="1 2" key="1">
    <citation type="submission" date="2018-08" db="EMBL/GenBank/DDBJ databases">
        <title>Genome and evolution of the arbuscular mycorrhizal fungus Diversispora epigaea (formerly Glomus versiforme) and its bacterial endosymbionts.</title>
        <authorList>
            <person name="Sun X."/>
            <person name="Fei Z."/>
            <person name="Harrison M."/>
        </authorList>
    </citation>
    <scope>NUCLEOTIDE SEQUENCE [LARGE SCALE GENOMIC DNA]</scope>
    <source>
        <strain evidence="1 2">IT104</strain>
    </source>
</reference>
<accession>A0A397GEF9</accession>
<evidence type="ECO:0000313" key="1">
    <source>
        <dbReference type="EMBL" id="RHZ49331.1"/>
    </source>
</evidence>
<comment type="caution">
    <text evidence="1">The sequence shown here is derived from an EMBL/GenBank/DDBJ whole genome shotgun (WGS) entry which is preliminary data.</text>
</comment>
<sequence>MVCYEKAMPSSLKFDMGWGYEKWRSERYLGFIKIKESQQHNADWCKSCNVKALEKSLINEDIEIETNAAQSKEVIEWAPFDRFDKVK</sequence>
<dbReference type="EMBL" id="PQFF01000451">
    <property type="protein sequence ID" value="RHZ49331.1"/>
    <property type="molecule type" value="Genomic_DNA"/>
</dbReference>
<name>A0A397GEF9_9GLOM</name>
<organism evidence="1 2">
    <name type="scientific">Diversispora epigaea</name>
    <dbReference type="NCBI Taxonomy" id="1348612"/>
    <lineage>
        <taxon>Eukaryota</taxon>
        <taxon>Fungi</taxon>
        <taxon>Fungi incertae sedis</taxon>
        <taxon>Mucoromycota</taxon>
        <taxon>Glomeromycotina</taxon>
        <taxon>Glomeromycetes</taxon>
        <taxon>Diversisporales</taxon>
        <taxon>Diversisporaceae</taxon>
        <taxon>Diversispora</taxon>
    </lineage>
</organism>
<proteinExistence type="predicted"/>
<dbReference type="AlphaFoldDB" id="A0A397GEF9"/>
<gene>
    <name evidence="1" type="ORF">Glove_522g92</name>
</gene>